<reference evidence="1" key="1">
    <citation type="submission" date="2013-12" db="EMBL/GenBank/DDBJ databases">
        <title>The Genome Sequence of Aphanomyces invadans NJM9701.</title>
        <authorList>
            <consortium name="The Broad Institute Genomics Platform"/>
            <person name="Russ C."/>
            <person name="Tyler B."/>
            <person name="van West P."/>
            <person name="Dieguez-Uribeondo J."/>
            <person name="Young S.K."/>
            <person name="Zeng Q."/>
            <person name="Gargeya S."/>
            <person name="Fitzgerald M."/>
            <person name="Abouelleil A."/>
            <person name="Alvarado L."/>
            <person name="Chapman S.B."/>
            <person name="Gainer-Dewar J."/>
            <person name="Goldberg J."/>
            <person name="Griggs A."/>
            <person name="Gujja S."/>
            <person name="Hansen M."/>
            <person name="Howarth C."/>
            <person name="Imamovic A."/>
            <person name="Ireland A."/>
            <person name="Larimer J."/>
            <person name="McCowan C."/>
            <person name="Murphy C."/>
            <person name="Pearson M."/>
            <person name="Poon T.W."/>
            <person name="Priest M."/>
            <person name="Roberts A."/>
            <person name="Saif S."/>
            <person name="Shea T."/>
            <person name="Sykes S."/>
            <person name="Wortman J."/>
            <person name="Nusbaum C."/>
            <person name="Birren B."/>
        </authorList>
    </citation>
    <scope>NUCLEOTIDE SEQUENCE [LARGE SCALE GENOMIC DNA]</scope>
    <source>
        <strain evidence="1">NJM9701</strain>
    </source>
</reference>
<proteinExistence type="predicted"/>
<dbReference type="VEuPathDB" id="FungiDB:H310_12290"/>
<name>A0A024TII6_9STRA</name>
<organism evidence="1">
    <name type="scientific">Aphanomyces invadans</name>
    <dbReference type="NCBI Taxonomy" id="157072"/>
    <lineage>
        <taxon>Eukaryota</taxon>
        <taxon>Sar</taxon>
        <taxon>Stramenopiles</taxon>
        <taxon>Oomycota</taxon>
        <taxon>Saprolegniomycetes</taxon>
        <taxon>Saprolegniales</taxon>
        <taxon>Verrucalvaceae</taxon>
        <taxon>Aphanomyces</taxon>
    </lineage>
</organism>
<dbReference type="eggNOG" id="ENOG502S8GE">
    <property type="taxonomic scope" value="Eukaryota"/>
</dbReference>
<dbReference type="EMBL" id="KI913988">
    <property type="protein sequence ID" value="ETV93955.1"/>
    <property type="molecule type" value="Genomic_DNA"/>
</dbReference>
<accession>A0A024TII6</accession>
<gene>
    <name evidence="1" type="ORF">H310_12290</name>
</gene>
<dbReference type="GeneID" id="20089340"/>
<dbReference type="RefSeq" id="XP_008877515.1">
    <property type="nucleotide sequence ID" value="XM_008879293.1"/>
</dbReference>
<sequence length="184" mass="20579">MEVETAGRAMLCFPEDGHWFQGYFAYEARNRDDDEKHTVTLGLFGEEVPVDDCVRCCHGGYREYELTVINYETNEEAKTSVQKTGGDFCTIQLTDEARQGAPSTGAYVQFETSSMLTDENAVTSIREAFPSISSQCPNDVELRSCIVCVGEMSLGIAKDFANVFFHIPQRGDASTTTLRRQRDQ</sequence>
<protein>
    <submittedName>
        <fullName evidence="1">Uncharacterized protein</fullName>
    </submittedName>
</protein>
<dbReference type="OrthoDB" id="57576at2759"/>
<evidence type="ECO:0000313" key="1">
    <source>
        <dbReference type="EMBL" id="ETV93955.1"/>
    </source>
</evidence>
<dbReference type="AlphaFoldDB" id="A0A024TII6"/>